<accession>A0A151I8D5</accession>
<dbReference type="Proteomes" id="UP000078542">
    <property type="component" value="Unassembled WGS sequence"/>
</dbReference>
<gene>
    <name evidence="2" type="ORF">ALC62_14776</name>
</gene>
<dbReference type="STRING" id="456900.A0A151I8D5"/>
<sequence>MRPMPFWKTKLDLWFLQMEAQFLTANITVNVTKYNYVIQCFDDTSLTEVSDILLNPPATDKYAALKIRIVSSFADIAERKLRKLLNEVDLGDHRPSQLLRRMRDLAQNGASKEVLRSLWLQRLPQQMQAILTATKYDLEELSQLADQVTDVLPIGDTFIIGSDFLGHFNLLPDIRNKLLIDGNTFLKVSAQLASQNAPRITVLAENCSYREILSKFPDITRTSITHQQTVHGVEHVIETTGPPVSAKARQLCPEKFKAAKLEFEYIVQQGLCRYFLKTALMCYGEAQWTNTVLVVLLGLRTCFKEDLGTSAAELVYDTTNVTVDRLKPAYLIIQNSETPPTTTSPSSTNIPVQCELKTYSGSATK</sequence>
<dbReference type="InterPro" id="IPR055469">
    <property type="entry name" value="DUF7041"/>
</dbReference>
<feature type="domain" description="DUF7041" evidence="1">
    <location>
        <begin position="5"/>
        <end position="86"/>
    </location>
</feature>
<dbReference type="EMBL" id="KQ978367">
    <property type="protein sequence ID" value="KYM94586.1"/>
    <property type="molecule type" value="Genomic_DNA"/>
</dbReference>
<dbReference type="Pfam" id="PF23055">
    <property type="entry name" value="DUF7041"/>
    <property type="match status" value="1"/>
</dbReference>
<reference evidence="2 3" key="1">
    <citation type="submission" date="2016-03" db="EMBL/GenBank/DDBJ databases">
        <title>Cyphomyrmex costatus WGS genome.</title>
        <authorList>
            <person name="Nygaard S."/>
            <person name="Hu H."/>
            <person name="Boomsma J."/>
            <person name="Zhang G."/>
        </authorList>
    </citation>
    <scope>NUCLEOTIDE SEQUENCE [LARGE SCALE GENOMIC DNA]</scope>
    <source>
        <strain evidence="2">MS0001</strain>
        <tissue evidence="2">Whole body</tissue>
    </source>
</reference>
<evidence type="ECO:0000259" key="1">
    <source>
        <dbReference type="Pfam" id="PF23055"/>
    </source>
</evidence>
<name>A0A151I8D5_9HYME</name>
<protein>
    <recommendedName>
        <fullName evidence="1">DUF7041 domain-containing protein</fullName>
    </recommendedName>
</protein>
<organism evidence="2 3">
    <name type="scientific">Cyphomyrmex costatus</name>
    <dbReference type="NCBI Taxonomy" id="456900"/>
    <lineage>
        <taxon>Eukaryota</taxon>
        <taxon>Metazoa</taxon>
        <taxon>Ecdysozoa</taxon>
        <taxon>Arthropoda</taxon>
        <taxon>Hexapoda</taxon>
        <taxon>Insecta</taxon>
        <taxon>Pterygota</taxon>
        <taxon>Neoptera</taxon>
        <taxon>Endopterygota</taxon>
        <taxon>Hymenoptera</taxon>
        <taxon>Apocrita</taxon>
        <taxon>Aculeata</taxon>
        <taxon>Formicoidea</taxon>
        <taxon>Formicidae</taxon>
        <taxon>Myrmicinae</taxon>
        <taxon>Cyphomyrmex</taxon>
    </lineage>
</organism>
<dbReference type="AlphaFoldDB" id="A0A151I8D5"/>
<proteinExistence type="predicted"/>
<dbReference type="PANTHER" id="PTHR33327:SF3">
    <property type="entry name" value="RNA-DIRECTED DNA POLYMERASE"/>
    <property type="match status" value="1"/>
</dbReference>
<keyword evidence="3" id="KW-1185">Reference proteome</keyword>
<evidence type="ECO:0000313" key="3">
    <source>
        <dbReference type="Proteomes" id="UP000078542"/>
    </source>
</evidence>
<evidence type="ECO:0000313" key="2">
    <source>
        <dbReference type="EMBL" id="KYM94586.1"/>
    </source>
</evidence>
<dbReference type="PANTHER" id="PTHR33327">
    <property type="entry name" value="ENDONUCLEASE"/>
    <property type="match status" value="1"/>
</dbReference>